<sequence length="214" mass="22953">MSNLHIFDMDGTLLAGSTANLEVARRLGTLPELHALEARFSAGELDTRGFSAAIHGLWRTLTPADVAAAYAAGPWLTGIADVCADIRRRGEHSAVITMSPDFFAHHLLELGFDDVVASRFPPLPFTAPLDPAGILTPADKVTIADRLRARHGLDPGRCVAYGDSMSDAPLFRHLRNTVAVNADHHLTEIAALHYSGRDLTAAYALGRGLLTTPN</sequence>
<dbReference type="InterPro" id="IPR050582">
    <property type="entry name" value="HAD-like_SerB"/>
</dbReference>
<keyword evidence="2" id="KW-0479">Metal-binding</keyword>
<dbReference type="RefSeq" id="WP_208262943.1">
    <property type="nucleotide sequence ID" value="NZ_JAGEOJ010000028.1"/>
</dbReference>
<organism evidence="5 6">
    <name type="scientific">Actinomadura barringtoniae</name>
    <dbReference type="NCBI Taxonomy" id="1427535"/>
    <lineage>
        <taxon>Bacteria</taxon>
        <taxon>Bacillati</taxon>
        <taxon>Actinomycetota</taxon>
        <taxon>Actinomycetes</taxon>
        <taxon>Streptosporangiales</taxon>
        <taxon>Thermomonosporaceae</taxon>
        <taxon>Actinomadura</taxon>
    </lineage>
</organism>
<evidence type="ECO:0000256" key="2">
    <source>
        <dbReference type="ARBA" id="ARBA00022723"/>
    </source>
</evidence>
<dbReference type="GO" id="GO:0016787">
    <property type="term" value="F:hydrolase activity"/>
    <property type="evidence" value="ECO:0007669"/>
    <property type="project" value="UniProtKB-KW"/>
</dbReference>
<proteinExistence type="inferred from homology"/>
<reference evidence="5" key="1">
    <citation type="submission" date="2021-03" db="EMBL/GenBank/DDBJ databases">
        <authorList>
            <person name="Kanchanasin P."/>
            <person name="Saeng-In P."/>
            <person name="Phongsopitanun W."/>
            <person name="Yuki M."/>
            <person name="Kudo T."/>
            <person name="Ohkuma M."/>
            <person name="Tanasupawat S."/>
        </authorList>
    </citation>
    <scope>NUCLEOTIDE SEQUENCE</scope>
    <source>
        <strain evidence="5">GKU 128</strain>
    </source>
</reference>
<dbReference type="PANTHER" id="PTHR43344:SF13">
    <property type="entry name" value="PHOSPHATASE RV3661-RELATED"/>
    <property type="match status" value="1"/>
</dbReference>
<evidence type="ECO:0000256" key="1">
    <source>
        <dbReference type="ARBA" id="ARBA00009184"/>
    </source>
</evidence>
<keyword evidence="6" id="KW-1185">Reference proteome</keyword>
<keyword evidence="3" id="KW-0378">Hydrolase</keyword>
<dbReference type="PANTHER" id="PTHR43344">
    <property type="entry name" value="PHOSPHOSERINE PHOSPHATASE"/>
    <property type="match status" value="1"/>
</dbReference>
<gene>
    <name evidence="5" type="ORF">J4573_47065</name>
</gene>
<evidence type="ECO:0000256" key="3">
    <source>
        <dbReference type="ARBA" id="ARBA00022801"/>
    </source>
</evidence>
<dbReference type="Gene3D" id="3.40.50.1000">
    <property type="entry name" value="HAD superfamily/HAD-like"/>
    <property type="match status" value="1"/>
</dbReference>
<protein>
    <submittedName>
        <fullName evidence="5">HAD family phosphatase</fullName>
    </submittedName>
</protein>
<evidence type="ECO:0000313" key="6">
    <source>
        <dbReference type="Proteomes" id="UP000669179"/>
    </source>
</evidence>
<name>A0A939PL02_9ACTN</name>
<dbReference type="AlphaFoldDB" id="A0A939PL02"/>
<dbReference type="EMBL" id="JAGEOJ010000028">
    <property type="protein sequence ID" value="MBO2454721.1"/>
    <property type="molecule type" value="Genomic_DNA"/>
</dbReference>
<dbReference type="Proteomes" id="UP000669179">
    <property type="component" value="Unassembled WGS sequence"/>
</dbReference>
<dbReference type="GO" id="GO:0046872">
    <property type="term" value="F:metal ion binding"/>
    <property type="evidence" value="ECO:0007669"/>
    <property type="project" value="UniProtKB-KW"/>
</dbReference>
<keyword evidence="4" id="KW-0460">Magnesium</keyword>
<dbReference type="NCBIfam" id="TIGR01488">
    <property type="entry name" value="HAD-SF-IB"/>
    <property type="match status" value="1"/>
</dbReference>
<dbReference type="SUPFAM" id="SSF56784">
    <property type="entry name" value="HAD-like"/>
    <property type="match status" value="1"/>
</dbReference>
<comment type="caution">
    <text evidence="5">The sequence shown here is derived from an EMBL/GenBank/DDBJ whole genome shotgun (WGS) entry which is preliminary data.</text>
</comment>
<evidence type="ECO:0000256" key="4">
    <source>
        <dbReference type="ARBA" id="ARBA00022842"/>
    </source>
</evidence>
<dbReference type="InterPro" id="IPR036412">
    <property type="entry name" value="HAD-like_sf"/>
</dbReference>
<comment type="similarity">
    <text evidence="1">Belongs to the HAD-like hydrolase superfamily. SerB family.</text>
</comment>
<dbReference type="InterPro" id="IPR023214">
    <property type="entry name" value="HAD_sf"/>
</dbReference>
<dbReference type="Pfam" id="PF12710">
    <property type="entry name" value="HAD"/>
    <property type="match status" value="1"/>
</dbReference>
<evidence type="ECO:0000313" key="5">
    <source>
        <dbReference type="EMBL" id="MBO2454721.1"/>
    </source>
</evidence>
<accession>A0A939PL02</accession>